<keyword evidence="4" id="KW-0472">Membrane</keyword>
<keyword evidence="3" id="KW-0732">Signal</keyword>
<reference evidence="6" key="1">
    <citation type="submission" date="2017-05" db="EMBL/GenBank/DDBJ databases">
        <title>Draft genome sequence of Geobacter pelophilus, a iron(III)-reducing bacteria.</title>
        <authorList>
            <person name="Aoyagi T."/>
            <person name="Koike H."/>
            <person name="Morita T."/>
            <person name="Sato Y."/>
            <person name="Habe H."/>
            <person name="Hori T."/>
        </authorList>
    </citation>
    <scope>NUCLEOTIDE SEQUENCE [LARGE SCALE GENOMIC DNA]</scope>
    <source>
        <strain evidence="6">Drf2</strain>
    </source>
</reference>
<feature type="transmembrane region" description="Helical" evidence="4">
    <location>
        <begin position="47"/>
        <end position="65"/>
    </location>
</feature>
<dbReference type="Pfam" id="PF13379">
    <property type="entry name" value="NMT1_2"/>
    <property type="match status" value="1"/>
</dbReference>
<evidence type="ECO:0000256" key="1">
    <source>
        <dbReference type="ARBA" id="ARBA00004418"/>
    </source>
</evidence>
<keyword evidence="5" id="KW-0449">Lipoprotein</keyword>
<dbReference type="PANTHER" id="PTHR30024">
    <property type="entry name" value="ALIPHATIC SULFONATES-BINDING PROTEIN-RELATED"/>
    <property type="match status" value="1"/>
</dbReference>
<name>A0ABQ0MN74_9BACT</name>
<comment type="subcellular location">
    <subcellularLocation>
        <location evidence="1">Periplasm</location>
    </subcellularLocation>
</comment>
<dbReference type="EMBL" id="BDQG01000001">
    <property type="protein sequence ID" value="GAW68262.1"/>
    <property type="molecule type" value="Genomic_DNA"/>
</dbReference>
<organism evidence="5 6">
    <name type="scientific">Geoanaerobacter pelophilus</name>
    <dbReference type="NCBI Taxonomy" id="60036"/>
    <lineage>
        <taxon>Bacteria</taxon>
        <taxon>Pseudomonadati</taxon>
        <taxon>Thermodesulfobacteriota</taxon>
        <taxon>Desulfuromonadia</taxon>
        <taxon>Geobacterales</taxon>
        <taxon>Geobacteraceae</taxon>
        <taxon>Geoanaerobacter</taxon>
    </lineage>
</organism>
<dbReference type="Proteomes" id="UP000194153">
    <property type="component" value="Unassembled WGS sequence"/>
</dbReference>
<dbReference type="PANTHER" id="PTHR30024:SF47">
    <property type="entry name" value="TAURINE-BINDING PERIPLASMIC PROTEIN"/>
    <property type="match status" value="1"/>
</dbReference>
<gene>
    <name evidence="5" type="ORF">GPEL0_01f4520</name>
</gene>
<proteinExistence type="inferred from homology"/>
<evidence type="ECO:0000256" key="2">
    <source>
        <dbReference type="ARBA" id="ARBA00010742"/>
    </source>
</evidence>
<dbReference type="RefSeq" id="WP_085814419.1">
    <property type="nucleotide sequence ID" value="NZ_BDQG01000001.1"/>
</dbReference>
<dbReference type="Gene3D" id="3.40.190.10">
    <property type="entry name" value="Periplasmic binding protein-like II"/>
    <property type="match status" value="1"/>
</dbReference>
<comment type="caution">
    <text evidence="5">The sequence shown here is derived from an EMBL/GenBank/DDBJ whole genome shotgun (WGS) entry which is preliminary data.</text>
</comment>
<dbReference type="SUPFAM" id="SSF53850">
    <property type="entry name" value="Periplasmic binding protein-like II"/>
    <property type="match status" value="1"/>
</dbReference>
<evidence type="ECO:0000256" key="4">
    <source>
        <dbReference type="SAM" id="Phobius"/>
    </source>
</evidence>
<keyword evidence="4" id="KW-1133">Transmembrane helix</keyword>
<keyword evidence="4" id="KW-0812">Transmembrane</keyword>
<protein>
    <submittedName>
        <fullName evidence="5">Lipoprotein</fullName>
    </submittedName>
</protein>
<accession>A0ABQ0MN74</accession>
<sequence length="366" mass="39797">MEKLSSIVRRPIIILLLILLVPRLGAGSAGAKESPDRPAKGGQKRVITVVYFPMAVPVAVLGEVLKRDRVLMKALGRVGVRAEFRTLTKGSDALPYIRKGEVDAALISDMPAIEAASTGEMLIAGTIKRSYASVVARSGLVLEQLRRKKVGNAFGSTSHYALLQALRSARLAESDVNIVLMDTALMPDALARGEIDAFAAWEPIPTAAMKKYPGQFTPIYRQVSASYFLLSRRLVESDPAAADALSAALIRSTRWMKKGDNLALASRWALNGMTAFSGKQSGLSAQDIAEITRTDLLDVPGAPLVSAAEKEPRSALAREFDFLMSIGKLPQQASRKRFEGSISPELLPRLLARHKRHQLDTFDYAF</sequence>
<evidence type="ECO:0000313" key="5">
    <source>
        <dbReference type="EMBL" id="GAW68262.1"/>
    </source>
</evidence>
<evidence type="ECO:0000256" key="3">
    <source>
        <dbReference type="ARBA" id="ARBA00022729"/>
    </source>
</evidence>
<evidence type="ECO:0000313" key="6">
    <source>
        <dbReference type="Proteomes" id="UP000194153"/>
    </source>
</evidence>
<keyword evidence="6" id="KW-1185">Reference proteome</keyword>
<comment type="similarity">
    <text evidence="2">Belongs to the bacterial solute-binding protein SsuA/TauA family.</text>
</comment>